<protein>
    <recommendedName>
        <fullName evidence="3">Transposase</fullName>
    </recommendedName>
</protein>
<evidence type="ECO:0000313" key="1">
    <source>
        <dbReference type="EMBL" id="SBW24565.1"/>
    </source>
</evidence>
<sequence>MFDFHDLHTLLLSSDEWQPQKNRRIIPLLVSVATLHALDMDQPKSFTSG</sequence>
<accession>A0ABY0JMY2</accession>
<keyword evidence="2" id="KW-1185">Reference proteome</keyword>
<comment type="caution">
    <text evidence="1">The sequence shown here is derived from an EMBL/GenBank/DDBJ whole genome shotgun (WGS) entry which is preliminary data.</text>
</comment>
<evidence type="ECO:0008006" key="3">
    <source>
        <dbReference type="Google" id="ProtNLM"/>
    </source>
</evidence>
<organism evidence="1 2">
    <name type="scientific">Citrobacter europaeus</name>
    <dbReference type="NCBI Taxonomy" id="1914243"/>
    <lineage>
        <taxon>Bacteria</taxon>
        <taxon>Pseudomonadati</taxon>
        <taxon>Pseudomonadota</taxon>
        <taxon>Gammaproteobacteria</taxon>
        <taxon>Enterobacterales</taxon>
        <taxon>Enterobacteriaceae</taxon>
        <taxon>Citrobacter</taxon>
    </lineage>
</organism>
<dbReference type="EMBL" id="FLUX01000019">
    <property type="protein sequence ID" value="SBW24565.1"/>
    <property type="molecule type" value="Genomic_DNA"/>
</dbReference>
<dbReference type="Proteomes" id="UP000195338">
    <property type="component" value="Unassembled WGS sequence"/>
</dbReference>
<proteinExistence type="predicted"/>
<name>A0ABY0JMY2_9ENTR</name>
<reference evidence="1 2" key="1">
    <citation type="submission" date="2016-04" db="EMBL/GenBank/DDBJ databases">
        <authorList>
            <person name="Mornico D."/>
        </authorList>
    </citation>
    <scope>NUCLEOTIDE SEQUENCE [LARGE SCALE GENOMIC DNA]</scope>
    <source>
        <strain evidence="1 2">A121</strain>
    </source>
</reference>
<gene>
    <name evidence="1" type="ORF">BN4901_1824</name>
</gene>
<evidence type="ECO:0000313" key="2">
    <source>
        <dbReference type="Proteomes" id="UP000195338"/>
    </source>
</evidence>